<feature type="region of interest" description="Disordered" evidence="1">
    <location>
        <begin position="1"/>
        <end position="29"/>
    </location>
</feature>
<feature type="compositionally biased region" description="Basic and acidic residues" evidence="1">
    <location>
        <begin position="7"/>
        <end position="17"/>
    </location>
</feature>
<reference evidence="2 3" key="1">
    <citation type="submission" date="2015-08" db="EMBL/GenBank/DDBJ databases">
        <title>Draft Genome Sequences of Vibrio parahaemolyticus Strains.</title>
        <authorList>
            <person name="Gonzalez-Escalona N."/>
            <person name="DePaola A."/>
        </authorList>
    </citation>
    <scope>NUCLEOTIDE SEQUENCE [LARGE SCALE GENOMIC DNA]</scope>
    <source>
        <strain evidence="2 3">CFSAN001621</strain>
    </source>
</reference>
<proteinExistence type="predicted"/>
<gene>
    <name evidence="2" type="ORF">AKG60_03055</name>
</gene>
<sequence length="65" mass="7206">MVPYGGESHHPLGEGQEHMACGSKGAERHPPLGVIAKNTMVVWFLRESEGSQLFEPDNQQQSWCV</sequence>
<organism evidence="2 3">
    <name type="scientific">Vibrio parahaemolyticus</name>
    <dbReference type="NCBI Taxonomy" id="670"/>
    <lineage>
        <taxon>Bacteria</taxon>
        <taxon>Pseudomonadati</taxon>
        <taxon>Pseudomonadota</taxon>
        <taxon>Gammaproteobacteria</taxon>
        <taxon>Vibrionales</taxon>
        <taxon>Vibrionaceae</taxon>
        <taxon>Vibrio</taxon>
    </lineage>
</organism>
<evidence type="ECO:0000256" key="1">
    <source>
        <dbReference type="SAM" id="MobiDB-lite"/>
    </source>
</evidence>
<dbReference type="EMBL" id="LHQV01000005">
    <property type="protein sequence ID" value="OQK03879.1"/>
    <property type="molecule type" value="Genomic_DNA"/>
</dbReference>
<name>A0AAX0MI13_VIBPH</name>
<comment type="caution">
    <text evidence="2">The sequence shown here is derived from an EMBL/GenBank/DDBJ whole genome shotgun (WGS) entry which is preliminary data.</text>
</comment>
<evidence type="ECO:0000313" key="3">
    <source>
        <dbReference type="Proteomes" id="UP000191946"/>
    </source>
</evidence>
<dbReference type="AlphaFoldDB" id="A0AAX0MI13"/>
<accession>A0AAX0MI13</accession>
<dbReference type="Proteomes" id="UP000191946">
    <property type="component" value="Unassembled WGS sequence"/>
</dbReference>
<protein>
    <submittedName>
        <fullName evidence="2">Uncharacterized protein</fullName>
    </submittedName>
</protein>
<evidence type="ECO:0000313" key="2">
    <source>
        <dbReference type="EMBL" id="OQK03879.1"/>
    </source>
</evidence>
<keyword evidence="3" id="KW-1185">Reference proteome</keyword>